<organism evidence="1 2">
    <name type="scientific">Phocaeicola vulgatus</name>
    <name type="common">Bacteroides vulgatus</name>
    <dbReference type="NCBI Taxonomy" id="821"/>
    <lineage>
        <taxon>Bacteria</taxon>
        <taxon>Pseudomonadati</taxon>
        <taxon>Bacteroidota</taxon>
        <taxon>Bacteroidia</taxon>
        <taxon>Bacteroidales</taxon>
        <taxon>Bacteroidaceae</taxon>
        <taxon>Phocaeicola</taxon>
    </lineage>
</organism>
<reference evidence="1 2" key="1">
    <citation type="submission" date="2018-08" db="EMBL/GenBank/DDBJ databases">
        <title>A genome reference for cultivated species of the human gut microbiota.</title>
        <authorList>
            <person name="Zou Y."/>
            <person name="Xue W."/>
            <person name="Luo G."/>
        </authorList>
    </citation>
    <scope>NUCLEOTIDE SEQUENCE [LARGE SCALE GENOMIC DNA]</scope>
    <source>
        <strain evidence="1 2">AF25-30LB</strain>
    </source>
</reference>
<dbReference type="Proteomes" id="UP000266497">
    <property type="component" value="Unassembled WGS sequence"/>
</dbReference>
<gene>
    <name evidence="1" type="ORF">DWY53_04580</name>
</gene>
<accession>A0A395UV79</accession>
<dbReference type="EMBL" id="QRUD01000009">
    <property type="protein sequence ID" value="RGR42585.1"/>
    <property type="molecule type" value="Genomic_DNA"/>
</dbReference>
<comment type="caution">
    <text evidence="1">The sequence shown here is derived from an EMBL/GenBank/DDBJ whole genome shotgun (WGS) entry which is preliminary data.</text>
</comment>
<name>A0A395UV79_PHOVU</name>
<dbReference type="RefSeq" id="WP_117875584.1">
    <property type="nucleotide sequence ID" value="NZ_JAQCYB010000009.1"/>
</dbReference>
<evidence type="ECO:0000313" key="2">
    <source>
        <dbReference type="Proteomes" id="UP000266497"/>
    </source>
</evidence>
<dbReference type="AlphaFoldDB" id="A0A395UV79"/>
<protein>
    <submittedName>
        <fullName evidence="1">Uncharacterized protein</fullName>
    </submittedName>
</protein>
<proteinExistence type="predicted"/>
<sequence>MYFHLDGDRIVLFHALFWSTIYTLETSFRHNKCFLLFRQYQGEMLAAYLTESDEYSEWLCYCNILFNAFSYQLSHDQRTDKFVKSSCRLGAISVVTRGYGGDRDDDLIDELLDDMDFFRNKVCCRKIEQMLPYLKKMVEEELCHFS</sequence>
<evidence type="ECO:0000313" key="1">
    <source>
        <dbReference type="EMBL" id="RGR42585.1"/>
    </source>
</evidence>